<name>A0A098EAD9_9ZZZZ</name>
<proteinExistence type="predicted"/>
<accession>A0A098EAD9</accession>
<dbReference type="AlphaFoldDB" id="A0A098EAD9"/>
<organism evidence="1">
    <name type="scientific">groundwater metagenome</name>
    <dbReference type="NCBI Taxonomy" id="717931"/>
    <lineage>
        <taxon>unclassified sequences</taxon>
        <taxon>metagenomes</taxon>
        <taxon>ecological metagenomes</taxon>
    </lineage>
</organism>
<sequence length="145" mass="17020">MDTPETTDLMVGNIHISCFYYPYKLIRQLSSFHNIYLASVEDIAAMKIIAIVQRGKFRDFIDIYFLIRTFGMEKIIEWTKEKYPEYSVSLILKALVYFEDAGEGMSSNGRVLKIFDSTLTWTNIKKFIIKETLKFHKNYLNSGKF</sequence>
<dbReference type="Pfam" id="PF08843">
    <property type="entry name" value="AbiEii"/>
    <property type="match status" value="1"/>
</dbReference>
<evidence type="ECO:0000313" key="1">
    <source>
        <dbReference type="EMBL" id="CEG12967.1"/>
    </source>
</evidence>
<protein>
    <submittedName>
        <fullName evidence="1">Uncharacterized protein</fullName>
    </submittedName>
</protein>
<gene>
    <name evidence="1" type="ORF">MSIBF_A3000007</name>
</gene>
<dbReference type="EMBL" id="CCXY01000225">
    <property type="protein sequence ID" value="CEG12967.1"/>
    <property type="molecule type" value="Genomic_DNA"/>
</dbReference>
<reference evidence="1" key="1">
    <citation type="submission" date="2014-09" db="EMBL/GenBank/DDBJ databases">
        <authorList>
            <person name="Probst J Alexander"/>
        </authorList>
    </citation>
    <scope>NUCLEOTIDE SEQUENCE</scope>
</reference>
<dbReference type="InterPro" id="IPR014942">
    <property type="entry name" value="AbiEii"/>
</dbReference>